<dbReference type="EMBL" id="LR796235">
    <property type="protein sequence ID" value="CAB4129786.1"/>
    <property type="molecule type" value="Genomic_DNA"/>
</dbReference>
<protein>
    <submittedName>
        <fullName evidence="1">Uncharacterized protein</fullName>
    </submittedName>
</protein>
<name>A0A6J5L968_9CAUD</name>
<evidence type="ECO:0000313" key="1">
    <source>
        <dbReference type="EMBL" id="CAB4129786.1"/>
    </source>
</evidence>
<accession>A0A6J5L968</accession>
<organism evidence="1">
    <name type="scientific">uncultured Caudovirales phage</name>
    <dbReference type="NCBI Taxonomy" id="2100421"/>
    <lineage>
        <taxon>Viruses</taxon>
        <taxon>Duplodnaviria</taxon>
        <taxon>Heunggongvirae</taxon>
        <taxon>Uroviricota</taxon>
        <taxon>Caudoviricetes</taxon>
        <taxon>Peduoviridae</taxon>
        <taxon>Maltschvirus</taxon>
        <taxon>Maltschvirus maltsch</taxon>
    </lineage>
</organism>
<sequence length="128" mass="14792">MKKFILSLVLVLSTLLSFSQEVGFARATELYTGYRDENQEIVWNGSPSSVDILIKLEDDKVTIFSQQTQVYRVVGKIRDEDSYITYRMLDSQGGNCNFHMGPSETQGYIFIAIEYNDYAWMYLTKLDD</sequence>
<proteinExistence type="predicted"/>
<gene>
    <name evidence="1" type="ORF">UFOVP117_100</name>
</gene>
<reference evidence="1" key="1">
    <citation type="submission" date="2020-04" db="EMBL/GenBank/DDBJ databases">
        <authorList>
            <person name="Chiriac C."/>
            <person name="Salcher M."/>
            <person name="Ghai R."/>
            <person name="Kavagutti S V."/>
        </authorList>
    </citation>
    <scope>NUCLEOTIDE SEQUENCE</scope>
</reference>